<accession>A0ABD0N0I6</accession>
<name>A0ABD0N0I6_CIRMR</name>
<proteinExistence type="predicted"/>
<comment type="caution">
    <text evidence="1">The sequence shown here is derived from an EMBL/GenBank/DDBJ whole genome shotgun (WGS) entry which is preliminary data.</text>
</comment>
<sequence>CACGYLLTQHTAIPASANKPEENQLVQVDPPQEKWLVVRHTQTAPTDAYGTIEFQGGGFINKAM</sequence>
<feature type="non-terminal residue" evidence="1">
    <location>
        <position position="1"/>
    </location>
</feature>
<evidence type="ECO:0000313" key="2">
    <source>
        <dbReference type="Proteomes" id="UP001529510"/>
    </source>
</evidence>
<dbReference type="Proteomes" id="UP001529510">
    <property type="component" value="Unassembled WGS sequence"/>
</dbReference>
<dbReference type="AlphaFoldDB" id="A0ABD0N0I6"/>
<feature type="non-terminal residue" evidence="1">
    <location>
        <position position="64"/>
    </location>
</feature>
<protein>
    <submittedName>
        <fullName evidence="1">Uncharacterized protein</fullName>
    </submittedName>
</protein>
<reference evidence="1 2" key="1">
    <citation type="submission" date="2024-05" db="EMBL/GenBank/DDBJ databases">
        <title>Genome sequencing and assembly of Indian major carp, Cirrhinus mrigala (Hamilton, 1822).</title>
        <authorList>
            <person name="Mohindra V."/>
            <person name="Chowdhury L.M."/>
            <person name="Lal K."/>
            <person name="Jena J.K."/>
        </authorList>
    </citation>
    <scope>NUCLEOTIDE SEQUENCE [LARGE SCALE GENOMIC DNA]</scope>
    <source>
        <strain evidence="1">CM1030</strain>
        <tissue evidence="1">Blood</tissue>
    </source>
</reference>
<dbReference type="EMBL" id="JAMKFB020000025">
    <property type="protein sequence ID" value="KAL0154944.1"/>
    <property type="molecule type" value="Genomic_DNA"/>
</dbReference>
<evidence type="ECO:0000313" key="1">
    <source>
        <dbReference type="EMBL" id="KAL0154944.1"/>
    </source>
</evidence>
<keyword evidence="2" id="KW-1185">Reference proteome</keyword>
<organism evidence="1 2">
    <name type="scientific">Cirrhinus mrigala</name>
    <name type="common">Mrigala</name>
    <dbReference type="NCBI Taxonomy" id="683832"/>
    <lineage>
        <taxon>Eukaryota</taxon>
        <taxon>Metazoa</taxon>
        <taxon>Chordata</taxon>
        <taxon>Craniata</taxon>
        <taxon>Vertebrata</taxon>
        <taxon>Euteleostomi</taxon>
        <taxon>Actinopterygii</taxon>
        <taxon>Neopterygii</taxon>
        <taxon>Teleostei</taxon>
        <taxon>Ostariophysi</taxon>
        <taxon>Cypriniformes</taxon>
        <taxon>Cyprinidae</taxon>
        <taxon>Labeoninae</taxon>
        <taxon>Labeonini</taxon>
        <taxon>Cirrhinus</taxon>
    </lineage>
</organism>
<gene>
    <name evidence="1" type="ORF">M9458_049207</name>
</gene>